<feature type="region of interest" description="Disordered" evidence="1">
    <location>
        <begin position="555"/>
        <end position="582"/>
    </location>
</feature>
<dbReference type="RefSeq" id="WP_013661489.1">
    <property type="nucleotide sequence ID" value="NC_015276.1"/>
</dbReference>
<dbReference type="PROSITE" id="PS50234">
    <property type="entry name" value="VWFA"/>
    <property type="match status" value="1"/>
</dbReference>
<dbReference type="PATRIC" id="fig|717774.3.peg.2416"/>
<dbReference type="AlphaFoldDB" id="F2JU72"/>
<dbReference type="SUPFAM" id="SSF53300">
    <property type="entry name" value="vWA-like"/>
    <property type="match status" value="1"/>
</dbReference>
<keyword evidence="2" id="KW-0812">Transmembrane</keyword>
<evidence type="ECO:0000256" key="2">
    <source>
        <dbReference type="SAM" id="Phobius"/>
    </source>
</evidence>
<keyword evidence="2" id="KW-0472">Membrane</keyword>
<accession>F2JU72</accession>
<dbReference type="Pfam" id="PF00092">
    <property type="entry name" value="VWA"/>
    <property type="match status" value="1"/>
</dbReference>
<dbReference type="SMART" id="SM00327">
    <property type="entry name" value="VWA"/>
    <property type="match status" value="1"/>
</dbReference>
<feature type="domain" description="VWFA" evidence="3">
    <location>
        <begin position="29"/>
        <end position="213"/>
    </location>
</feature>
<protein>
    <submittedName>
        <fullName evidence="4">von Willebrand factor type A</fullName>
    </submittedName>
</protein>
<evidence type="ECO:0000313" key="4">
    <source>
        <dbReference type="EMBL" id="ADZ91584.1"/>
    </source>
</evidence>
<dbReference type="Proteomes" id="UP000001062">
    <property type="component" value="Chromosome"/>
</dbReference>
<dbReference type="InterPro" id="IPR036465">
    <property type="entry name" value="vWFA_dom_sf"/>
</dbReference>
<dbReference type="Gene3D" id="3.40.50.410">
    <property type="entry name" value="von Willebrand factor, type A domain"/>
    <property type="match status" value="1"/>
</dbReference>
<evidence type="ECO:0000256" key="1">
    <source>
        <dbReference type="SAM" id="MobiDB-lite"/>
    </source>
</evidence>
<name>F2JU72_MARM1</name>
<proteinExistence type="predicted"/>
<gene>
    <name evidence="4" type="ordered locus">Marme_2343</name>
</gene>
<dbReference type="HOGENOM" id="CLU_437937_0_0_6"/>
<feature type="compositionally biased region" description="Acidic residues" evidence="1">
    <location>
        <begin position="555"/>
        <end position="575"/>
    </location>
</feature>
<keyword evidence="5" id="KW-1185">Reference proteome</keyword>
<feature type="transmembrane region" description="Helical" evidence="2">
    <location>
        <begin position="595"/>
        <end position="616"/>
    </location>
</feature>
<dbReference type="InterPro" id="IPR002035">
    <property type="entry name" value="VWF_A"/>
</dbReference>
<keyword evidence="2" id="KW-1133">Transmembrane helix</keyword>
<dbReference type="EMBL" id="CP002583">
    <property type="protein sequence ID" value="ADZ91584.1"/>
    <property type="molecule type" value="Genomic_DNA"/>
</dbReference>
<evidence type="ECO:0000259" key="3">
    <source>
        <dbReference type="PROSITE" id="PS50234"/>
    </source>
</evidence>
<evidence type="ECO:0000313" key="5">
    <source>
        <dbReference type="Proteomes" id="UP000001062"/>
    </source>
</evidence>
<dbReference type="KEGG" id="mme:Marme_2343"/>
<dbReference type="eggNOG" id="COG2304">
    <property type="taxonomic scope" value="Bacteria"/>
</dbReference>
<dbReference type="STRING" id="717774.Marme_2343"/>
<sequence precursor="true">MILRMQSLLCGALLLVCSIVFPKAFADTQFRIIVDASGSMVISDPDKLTSEALKLISNLAPEEHATLGVWLFGEEPRVLLPEAPINKETKAKLASYVDNYVTQDLKTDLESIIELLLKTPDTPSLSDGFDRHWILVTDGMVDVSLDKDVNEASRRRIMTTLTEALEKRGIHLHTVSMTGYTDEDMLKQLAVKTNASHTEVASPEELLDTFDRIFAQADPAEELPFEGNTFFIDPSIDEVTLLVFHESSNVTPQLLKPNAVNVPLVSNGSVAVSRTPYYTLVTITSPESGTWEIKNVDIERSSIRIITSLNAQATKISPVVFVNEPVFSTVGLFESNNLIKDPKVLDLMDVTQELSLITGDSRQILEKQPMIQAASQFKNKVEKLTTEGNYSIASKVDGQTFTRKLTQYFSVFPAIKFESANRGENFVAFSATPTNLRLNTLRSNVKLELAYKNGTTEVQEMPFVGQGYWEKVFPIDPESVIRAKAKLIGITQTGIRFEYESEPWTVERKAAGDVTLSKGDQVLSTEALTALATTNREVMPVVVAPQITIVAEEDVETEPDVTEAAETDANAEPEVADSLPETPPEEVATFGMGDWLLYGGLNLLAVILIGGGYFVYRRIKRNKQNTEEIEVEDDV</sequence>
<reference evidence="4 5" key="1">
    <citation type="journal article" date="2012" name="Stand. Genomic Sci.">
        <title>Complete genome sequence of the melanogenic marine bacterium Marinomonas mediterranea type strain (MMB-1(T)).</title>
        <authorList>
            <person name="Lucas-Elio P."/>
            <person name="Goodwin L."/>
            <person name="Woyke T."/>
            <person name="Pitluck S."/>
            <person name="Nolan M."/>
            <person name="Kyrpides N.C."/>
            <person name="Detter J.C."/>
            <person name="Copeland A."/>
            <person name="Teshima H."/>
            <person name="Bruce D."/>
            <person name="Detter C."/>
            <person name="Tapia R."/>
            <person name="Han S."/>
            <person name="Land M.L."/>
            <person name="Ivanova N."/>
            <person name="Mikhailova N."/>
            <person name="Johnston A.W."/>
            <person name="Sanchez-Amat A."/>
        </authorList>
    </citation>
    <scope>NUCLEOTIDE SEQUENCE [LARGE SCALE GENOMIC DNA]</scope>
    <source>
        <strain evidence="5">ATCC 700492 / JCM 21426 / NBRC 103028 / MMB-1</strain>
    </source>
</reference>
<organism evidence="4 5">
    <name type="scientific">Marinomonas mediterranea (strain ATCC 700492 / JCM 21426 / NBRC 103028 / MMB-1)</name>
    <dbReference type="NCBI Taxonomy" id="717774"/>
    <lineage>
        <taxon>Bacteria</taxon>
        <taxon>Pseudomonadati</taxon>
        <taxon>Pseudomonadota</taxon>
        <taxon>Gammaproteobacteria</taxon>
        <taxon>Oceanospirillales</taxon>
        <taxon>Oceanospirillaceae</taxon>
        <taxon>Marinomonas</taxon>
    </lineage>
</organism>